<name>A0ABV6R8N1_9MICO</name>
<dbReference type="RefSeq" id="WP_376978816.1">
    <property type="nucleotide sequence ID" value="NZ_JBHLSV010000005.1"/>
</dbReference>
<keyword evidence="3" id="KW-1185">Reference proteome</keyword>
<evidence type="ECO:0000313" key="3">
    <source>
        <dbReference type="Proteomes" id="UP001589793"/>
    </source>
</evidence>
<dbReference type="Proteomes" id="UP001589793">
    <property type="component" value="Unassembled WGS sequence"/>
</dbReference>
<accession>A0ABV6R8N1</accession>
<dbReference type="Gene3D" id="3.40.50.2000">
    <property type="entry name" value="Glycogen Phosphorylase B"/>
    <property type="match status" value="2"/>
</dbReference>
<reference evidence="2 3" key="1">
    <citation type="submission" date="2024-09" db="EMBL/GenBank/DDBJ databases">
        <authorList>
            <person name="Sun Q."/>
            <person name="Mori K."/>
        </authorList>
    </citation>
    <scope>NUCLEOTIDE SEQUENCE [LARGE SCALE GENOMIC DNA]</scope>
    <source>
        <strain evidence="2 3">CICC 10874</strain>
    </source>
</reference>
<evidence type="ECO:0000259" key="1">
    <source>
        <dbReference type="Pfam" id="PF06722"/>
    </source>
</evidence>
<comment type="caution">
    <text evidence="2">The sequence shown here is derived from an EMBL/GenBank/DDBJ whole genome shotgun (WGS) entry which is preliminary data.</text>
</comment>
<gene>
    <name evidence="2" type="ORF">ACFFF6_05085</name>
</gene>
<dbReference type="EMBL" id="JBHLSV010000005">
    <property type="protein sequence ID" value="MFC0673330.1"/>
    <property type="molecule type" value="Genomic_DNA"/>
</dbReference>
<dbReference type="Pfam" id="PF06722">
    <property type="entry name" value="EryCIII-like_C"/>
    <property type="match status" value="1"/>
</dbReference>
<sequence>MSRSLLAATPFAGHVRPMLGLARALLGRGHEVVVHTGARYAEAVREAGAEHLPYRAATDFDDTAPEETFPAMARARGPRALLVDFRELFFGIAPGQAQDMLAAHEQDPLDAVIAEGTCFGAELFHELSGVPYATASLSPLALPSRYLPPPGAPFAPGRTVLGRGRDAALRLLLDRTVDAAFRRLHDEARSAVGIARTDRGGLHGAWSRDLILAQGTAEVEPFRPDLPPAVHFVGDLAAGSRGAAVAPDWFAALDPCLPLVHVSEGTLGRDGSSLVARTVQALRDRPVQLVIGGRHRAGRLPADVIDAGWVPQDLLLPRTDLFVTNGGYGGMMAALSHGVPVLAVPSSVEKWVGAGNVASSGAGRRLRPGRASPAALDRAVGEMLRDGDLRQAAQRVAGSMAAAGGPGRAAELCEELLEERGPRRIRA</sequence>
<evidence type="ECO:0000313" key="2">
    <source>
        <dbReference type="EMBL" id="MFC0673330.1"/>
    </source>
</evidence>
<dbReference type="InterPro" id="IPR010610">
    <property type="entry name" value="EryCIII-like_C"/>
</dbReference>
<dbReference type="PANTHER" id="PTHR48050:SF13">
    <property type="entry name" value="STEROL 3-BETA-GLUCOSYLTRANSFERASE UGT80A2"/>
    <property type="match status" value="1"/>
</dbReference>
<dbReference type="InterPro" id="IPR050426">
    <property type="entry name" value="Glycosyltransferase_28"/>
</dbReference>
<proteinExistence type="predicted"/>
<dbReference type="SUPFAM" id="SSF53756">
    <property type="entry name" value="UDP-Glycosyltransferase/glycogen phosphorylase"/>
    <property type="match status" value="1"/>
</dbReference>
<organism evidence="2 3">
    <name type="scientific">Brachybacterium hainanense</name>
    <dbReference type="NCBI Taxonomy" id="1541174"/>
    <lineage>
        <taxon>Bacteria</taxon>
        <taxon>Bacillati</taxon>
        <taxon>Actinomycetota</taxon>
        <taxon>Actinomycetes</taxon>
        <taxon>Micrococcales</taxon>
        <taxon>Dermabacteraceae</taxon>
        <taxon>Brachybacterium</taxon>
    </lineage>
</organism>
<dbReference type="InterPro" id="IPR002213">
    <property type="entry name" value="UDP_glucos_trans"/>
</dbReference>
<dbReference type="CDD" id="cd03784">
    <property type="entry name" value="GT1_Gtf-like"/>
    <property type="match status" value="1"/>
</dbReference>
<protein>
    <submittedName>
        <fullName evidence="2">Glycosyltransferase</fullName>
    </submittedName>
</protein>
<feature type="domain" description="Erythromycin biosynthesis protein CIII-like C-terminal" evidence="1">
    <location>
        <begin position="294"/>
        <end position="416"/>
    </location>
</feature>
<dbReference type="PANTHER" id="PTHR48050">
    <property type="entry name" value="STEROL 3-BETA-GLUCOSYLTRANSFERASE"/>
    <property type="match status" value="1"/>
</dbReference>